<keyword evidence="1" id="KW-1133">Transmembrane helix</keyword>
<dbReference type="Proteomes" id="UP000276133">
    <property type="component" value="Unassembled WGS sequence"/>
</dbReference>
<accession>A0A3M7QGT7</accession>
<sequence>MIKIKCKQPSLNICIRRLPSEKTQTFLNSSFVNYDRTELNTIRILINIFNFFLRLIVSSMAHGFTLTLKNEN</sequence>
<evidence type="ECO:0000313" key="3">
    <source>
        <dbReference type="Proteomes" id="UP000276133"/>
    </source>
</evidence>
<protein>
    <submittedName>
        <fullName evidence="2">Uncharacterized protein</fullName>
    </submittedName>
</protein>
<keyword evidence="3" id="KW-1185">Reference proteome</keyword>
<feature type="transmembrane region" description="Helical" evidence="1">
    <location>
        <begin position="44"/>
        <end position="64"/>
    </location>
</feature>
<reference evidence="2 3" key="1">
    <citation type="journal article" date="2018" name="Sci. Rep.">
        <title>Genomic signatures of local adaptation to the degree of environmental predictability in rotifers.</title>
        <authorList>
            <person name="Franch-Gras L."/>
            <person name="Hahn C."/>
            <person name="Garcia-Roger E.M."/>
            <person name="Carmona M.J."/>
            <person name="Serra M."/>
            <person name="Gomez A."/>
        </authorList>
    </citation>
    <scope>NUCLEOTIDE SEQUENCE [LARGE SCALE GENOMIC DNA]</scope>
    <source>
        <strain evidence="2">HYR1</strain>
    </source>
</reference>
<name>A0A3M7QGT7_BRAPC</name>
<dbReference type="AlphaFoldDB" id="A0A3M7QGT7"/>
<gene>
    <name evidence="2" type="ORF">BpHYR1_028507</name>
</gene>
<keyword evidence="1" id="KW-0472">Membrane</keyword>
<proteinExistence type="predicted"/>
<dbReference type="EMBL" id="REGN01006143">
    <property type="protein sequence ID" value="RNA10647.1"/>
    <property type="molecule type" value="Genomic_DNA"/>
</dbReference>
<comment type="caution">
    <text evidence="2">The sequence shown here is derived from an EMBL/GenBank/DDBJ whole genome shotgun (WGS) entry which is preliminary data.</text>
</comment>
<keyword evidence="1" id="KW-0812">Transmembrane</keyword>
<evidence type="ECO:0000256" key="1">
    <source>
        <dbReference type="SAM" id="Phobius"/>
    </source>
</evidence>
<evidence type="ECO:0000313" key="2">
    <source>
        <dbReference type="EMBL" id="RNA10647.1"/>
    </source>
</evidence>
<organism evidence="2 3">
    <name type="scientific">Brachionus plicatilis</name>
    <name type="common">Marine rotifer</name>
    <name type="synonym">Brachionus muelleri</name>
    <dbReference type="NCBI Taxonomy" id="10195"/>
    <lineage>
        <taxon>Eukaryota</taxon>
        <taxon>Metazoa</taxon>
        <taxon>Spiralia</taxon>
        <taxon>Gnathifera</taxon>
        <taxon>Rotifera</taxon>
        <taxon>Eurotatoria</taxon>
        <taxon>Monogononta</taxon>
        <taxon>Pseudotrocha</taxon>
        <taxon>Ploima</taxon>
        <taxon>Brachionidae</taxon>
        <taxon>Brachionus</taxon>
    </lineage>
</organism>